<dbReference type="Proteomes" id="UP000717996">
    <property type="component" value="Unassembled WGS sequence"/>
</dbReference>
<dbReference type="PROSITE" id="PS50878">
    <property type="entry name" value="RT_POL"/>
    <property type="match status" value="1"/>
</dbReference>
<protein>
    <recommendedName>
        <fullName evidence="1">Reverse transcriptase domain-containing protein</fullName>
    </recommendedName>
</protein>
<feature type="domain" description="Reverse transcriptase" evidence="1">
    <location>
        <begin position="429"/>
        <end position="720"/>
    </location>
</feature>
<dbReference type="PANTHER" id="PTHR19446">
    <property type="entry name" value="REVERSE TRANSCRIPTASES"/>
    <property type="match status" value="1"/>
</dbReference>
<proteinExistence type="predicted"/>
<evidence type="ECO:0000313" key="2">
    <source>
        <dbReference type="EMBL" id="KAG1545804.1"/>
    </source>
</evidence>
<name>A0A9P6YDN2_RHIOR</name>
<dbReference type="AlphaFoldDB" id="A0A9P6YDN2"/>
<dbReference type="Gene3D" id="3.60.10.10">
    <property type="entry name" value="Endonuclease/exonuclease/phosphatase"/>
    <property type="match status" value="1"/>
</dbReference>
<reference evidence="2" key="1">
    <citation type="journal article" date="2020" name="Microb. Genom.">
        <title>Genetic diversity of clinical and environmental Mucorales isolates obtained from an investigation of mucormycosis cases among solid organ transplant recipients.</title>
        <authorList>
            <person name="Nguyen M.H."/>
            <person name="Kaul D."/>
            <person name="Muto C."/>
            <person name="Cheng S.J."/>
            <person name="Richter R.A."/>
            <person name="Bruno V.M."/>
            <person name="Liu G."/>
            <person name="Beyhan S."/>
            <person name="Sundermann A.J."/>
            <person name="Mounaud S."/>
            <person name="Pasculle A.W."/>
            <person name="Nierman W.C."/>
            <person name="Driscoll E."/>
            <person name="Cumbie R."/>
            <person name="Clancy C.J."/>
            <person name="Dupont C.L."/>
        </authorList>
    </citation>
    <scope>NUCLEOTIDE SEQUENCE</scope>
    <source>
        <strain evidence="2">GL16</strain>
    </source>
</reference>
<dbReference type="InterPro" id="IPR043502">
    <property type="entry name" value="DNA/RNA_pol_sf"/>
</dbReference>
<sequence length="1199" mass="137232">MILQASTSNWTQHCCLISFNPSLSLLPLWSSIDGRILATTVTHNCNLFEPLIIYVIYAPATSETRLNFLCDSSRLLQFHQAPEGRCILMGDFNHNIHKSLRSDRAVEWQNWIHRFWHDPIHSDKEYRNIPTFRNISTIAFLLVTTDLKYDVSRPAVQYVPHCDHSAVSINLRLGIRRSGPGIWRCNPYLVQDLRFRKELKSFCDAASRYIPDLDAPSQWDHFKIVLKGFIQAFSHKLHAKHRRKEAYLQRQRRELLRHQQHEHVADALSHAETQLDQMADFSASTLALRSGLRWREHGERSNSYFYKVIRARAQKQAIHELLPSEGYLVRSPNQLNNCAKQFYEQLYSPDPIDHEALEELLSQLPPSTCFDTATNNALTTEWTEEEVLACASKAPSHSSPGVDGIPYELLQLLLQHPSYIRLFTKVLNTTLKHSKFPATWQQSIVILLPKKGDRSQLKNWRPISLICVDAKIYTRLLATRVNGVLPHLIDIHQTGFMPNRFIADNGATTRLVMDVAQRMKLPGIALLLDQEKAYDRVHPQYLQACLDKFGFPPSLVASIISLFFGTNLCINVNGFLTAPIPQARGLRQGDPLSPLLFNLAIEPLLRAIWSSPYISGFTFLRLQQPNFTSLPRSSPPLKALAYADDVLVFLTRPTEMQRLLYLVSLYGKASNARLNRGKTLAVSLSGEDHHDWRQMLSANGITQWHDKRASSATIYLGYPLTSSAQQMSSYLDSLIVKLEKHATILSQRRLSILGRSMVANSLLLSRVWHNIRVLSPPQSFFQRLRCQRPRNEGGIAILDPSKQHSALQLRWLIPLLLPPDQATNPDSFAASLMKYTLCALSSAPSSVLPLLLPERRTTDLHKIGCFNSLFKTIDQMDFEINWMTLNASSAAEIPLSRICPLLLINDPVHTYNYWKSSLVKDLYRFSTVDGRLTPITSFLSRKQRNRSEAYFDLLSLGHIKEENFFTALRSTSDLSLGLFISSMGCPRPAPEFHSLVSTSLPDGTSIENLSTKWFRHIDKLPLTSLSSHYPRASKSSWTLFWHASIPHPARTILWRLYHSKLPTRSRLHKLLPNTITDELCMLCGAIESDEHFLWSCPFKQPMWDTLLPRFFDQNSRLTFDEISRPNPISATVRAHWHLDSFQVVACGVLCLWRNHWKHVFDGSPFWPNEATARATILLRRIHQENVYQKEFQDNNQISH</sequence>
<dbReference type="InterPro" id="IPR000477">
    <property type="entry name" value="RT_dom"/>
</dbReference>
<gene>
    <name evidence="2" type="ORF">G6F51_005253</name>
</gene>
<dbReference type="SUPFAM" id="SSF56219">
    <property type="entry name" value="DNase I-like"/>
    <property type="match status" value="1"/>
</dbReference>
<evidence type="ECO:0000259" key="1">
    <source>
        <dbReference type="PROSITE" id="PS50878"/>
    </source>
</evidence>
<dbReference type="Pfam" id="PF00078">
    <property type="entry name" value="RVT_1"/>
    <property type="match status" value="1"/>
</dbReference>
<dbReference type="CDD" id="cd01650">
    <property type="entry name" value="RT_nLTR_like"/>
    <property type="match status" value="1"/>
</dbReference>
<accession>A0A9P6YDN2</accession>
<dbReference type="OrthoDB" id="2265525at2759"/>
<dbReference type="InterPro" id="IPR026960">
    <property type="entry name" value="RVT-Znf"/>
</dbReference>
<dbReference type="SUPFAM" id="SSF56672">
    <property type="entry name" value="DNA/RNA polymerases"/>
    <property type="match status" value="1"/>
</dbReference>
<organism evidence="2 3">
    <name type="scientific">Rhizopus oryzae</name>
    <name type="common">Mucormycosis agent</name>
    <name type="synonym">Rhizopus arrhizus var. delemar</name>
    <dbReference type="NCBI Taxonomy" id="64495"/>
    <lineage>
        <taxon>Eukaryota</taxon>
        <taxon>Fungi</taxon>
        <taxon>Fungi incertae sedis</taxon>
        <taxon>Mucoromycota</taxon>
        <taxon>Mucoromycotina</taxon>
        <taxon>Mucoromycetes</taxon>
        <taxon>Mucorales</taxon>
        <taxon>Mucorineae</taxon>
        <taxon>Rhizopodaceae</taxon>
        <taxon>Rhizopus</taxon>
    </lineage>
</organism>
<comment type="caution">
    <text evidence="2">The sequence shown here is derived from an EMBL/GenBank/DDBJ whole genome shotgun (WGS) entry which is preliminary data.</text>
</comment>
<evidence type="ECO:0000313" key="3">
    <source>
        <dbReference type="Proteomes" id="UP000717996"/>
    </source>
</evidence>
<dbReference type="InterPro" id="IPR036691">
    <property type="entry name" value="Endo/exonu/phosph_ase_sf"/>
</dbReference>
<dbReference type="EMBL" id="JAANIT010000631">
    <property type="protein sequence ID" value="KAG1545804.1"/>
    <property type="molecule type" value="Genomic_DNA"/>
</dbReference>
<dbReference type="Pfam" id="PF13966">
    <property type="entry name" value="zf-RVT"/>
    <property type="match status" value="1"/>
</dbReference>